<dbReference type="Proteomes" id="UP000290365">
    <property type="component" value="Chromosome"/>
</dbReference>
<dbReference type="KEGG" id="kbs:EPA93_36960"/>
<dbReference type="InterPro" id="IPR052533">
    <property type="entry name" value="WalJ/YycJ-like"/>
</dbReference>
<dbReference type="SUPFAM" id="SSF56281">
    <property type="entry name" value="Metallo-hydrolase/oxidoreductase"/>
    <property type="match status" value="1"/>
</dbReference>
<dbReference type="Pfam" id="PF00753">
    <property type="entry name" value="Lactamase_B"/>
    <property type="match status" value="1"/>
</dbReference>
<organism evidence="3 4">
    <name type="scientific">Ktedonosporobacter rubrisoli</name>
    <dbReference type="NCBI Taxonomy" id="2509675"/>
    <lineage>
        <taxon>Bacteria</taxon>
        <taxon>Bacillati</taxon>
        <taxon>Chloroflexota</taxon>
        <taxon>Ktedonobacteria</taxon>
        <taxon>Ktedonobacterales</taxon>
        <taxon>Ktedonosporobacteraceae</taxon>
        <taxon>Ktedonosporobacter</taxon>
    </lineage>
</organism>
<feature type="region of interest" description="Disordered" evidence="1">
    <location>
        <begin position="136"/>
        <end position="156"/>
    </location>
</feature>
<keyword evidence="3" id="KW-0378">Hydrolase</keyword>
<evidence type="ECO:0000313" key="3">
    <source>
        <dbReference type="EMBL" id="QBD81269.1"/>
    </source>
</evidence>
<keyword evidence="4" id="KW-1185">Reference proteome</keyword>
<dbReference type="EMBL" id="CP035758">
    <property type="protein sequence ID" value="QBD81269.1"/>
    <property type="molecule type" value="Genomic_DNA"/>
</dbReference>
<dbReference type="AlphaFoldDB" id="A0A4P6JZR9"/>
<dbReference type="GO" id="GO:0016787">
    <property type="term" value="F:hydrolase activity"/>
    <property type="evidence" value="ECO:0007669"/>
    <property type="project" value="UniProtKB-KW"/>
</dbReference>
<dbReference type="SMART" id="SM00849">
    <property type="entry name" value="Lactamase_B"/>
    <property type="match status" value="1"/>
</dbReference>
<dbReference type="InterPro" id="IPR036866">
    <property type="entry name" value="RibonucZ/Hydroxyglut_hydro"/>
</dbReference>
<sequence length="333" mass="36268">MRVVSLGSGSSGNALLVEAGPQGRTKLLVDAGLSARMIMERLRRLGVYPSQLQGVLVTHEHRDHVLALPMLAKHYAVPIITDARTYKAIEESVISGIWRTDSGTLVPMRRAARATRSLSSVPEQPEASALESLEVSEAPGPAAQEPASSQPENPFTNWLPLPVGSHRLFGDIEVTSFPISHDAIAPCGYLLAAVGGCNVCIVTDSGEVTPKMLAAMQQADLLIVEANHDRERLLRGPYPYYLKQRILSAKGHLSNEQAADAILRTWRSDVVRWLWLSHLSRTNNTPALALKSVSAQLRATGADIERVHLAALPPGMGDIWDSAQLWYTPSLWD</sequence>
<evidence type="ECO:0000256" key="1">
    <source>
        <dbReference type="SAM" id="MobiDB-lite"/>
    </source>
</evidence>
<dbReference type="Gene3D" id="3.60.15.10">
    <property type="entry name" value="Ribonuclease Z/Hydroxyacylglutathione hydrolase-like"/>
    <property type="match status" value="2"/>
</dbReference>
<dbReference type="RefSeq" id="WP_129892330.1">
    <property type="nucleotide sequence ID" value="NZ_CP035758.1"/>
</dbReference>
<proteinExistence type="predicted"/>
<feature type="domain" description="Metallo-beta-lactamase" evidence="2">
    <location>
        <begin position="11"/>
        <end position="228"/>
    </location>
</feature>
<reference evidence="3 4" key="1">
    <citation type="submission" date="2019-01" db="EMBL/GenBank/DDBJ databases">
        <title>Ktedonosporobacter rubrisoli SCAWS-G2.</title>
        <authorList>
            <person name="Huang Y."/>
            <person name="Yan B."/>
        </authorList>
    </citation>
    <scope>NUCLEOTIDE SEQUENCE [LARGE SCALE GENOMIC DNA]</scope>
    <source>
        <strain evidence="3 4">SCAWS-G2</strain>
    </source>
</reference>
<dbReference type="PANTHER" id="PTHR47619">
    <property type="entry name" value="METALLO-HYDROLASE YYCJ-RELATED"/>
    <property type="match status" value="1"/>
</dbReference>
<dbReference type="InterPro" id="IPR001279">
    <property type="entry name" value="Metallo-B-lactamas"/>
</dbReference>
<dbReference type="OrthoDB" id="9781189at2"/>
<name>A0A4P6JZR9_KTERU</name>
<accession>A0A4P6JZR9</accession>
<dbReference type="Pfam" id="PF12706">
    <property type="entry name" value="Lactamase_B_2"/>
    <property type="match status" value="1"/>
</dbReference>
<feature type="compositionally biased region" description="Polar residues" evidence="1">
    <location>
        <begin position="146"/>
        <end position="156"/>
    </location>
</feature>
<dbReference type="PANTHER" id="PTHR47619:SF1">
    <property type="entry name" value="EXODEOXYRIBONUCLEASE WALJ"/>
    <property type="match status" value="1"/>
</dbReference>
<evidence type="ECO:0000259" key="2">
    <source>
        <dbReference type="SMART" id="SM00849"/>
    </source>
</evidence>
<gene>
    <name evidence="3" type="ORF">EPA93_36960</name>
</gene>
<protein>
    <submittedName>
        <fullName evidence="3">MBL fold metallo-hydrolase</fullName>
    </submittedName>
</protein>
<evidence type="ECO:0000313" key="4">
    <source>
        <dbReference type="Proteomes" id="UP000290365"/>
    </source>
</evidence>